<gene>
    <name evidence="1" type="ORF">ADUPG1_006379</name>
</gene>
<keyword evidence="2" id="KW-1185">Reference proteome</keyword>
<evidence type="ECO:0000313" key="1">
    <source>
        <dbReference type="EMBL" id="GKT32172.1"/>
    </source>
</evidence>
<evidence type="ECO:0000313" key="2">
    <source>
        <dbReference type="Proteomes" id="UP001057375"/>
    </source>
</evidence>
<organism evidence="1 2">
    <name type="scientific">Aduncisulcus paluster</name>
    <dbReference type="NCBI Taxonomy" id="2918883"/>
    <lineage>
        <taxon>Eukaryota</taxon>
        <taxon>Metamonada</taxon>
        <taxon>Carpediemonas-like organisms</taxon>
        <taxon>Aduncisulcus</taxon>
    </lineage>
</organism>
<comment type="caution">
    <text evidence="1">The sequence shown here is derived from an EMBL/GenBank/DDBJ whole genome shotgun (WGS) entry which is preliminary data.</text>
</comment>
<reference evidence="1" key="1">
    <citation type="submission" date="2022-03" db="EMBL/GenBank/DDBJ databases">
        <title>Draft genome sequence of Aduncisulcus paluster, a free-living microaerophilic Fornicata.</title>
        <authorList>
            <person name="Yuyama I."/>
            <person name="Kume K."/>
            <person name="Tamura T."/>
            <person name="Inagaki Y."/>
            <person name="Hashimoto T."/>
        </authorList>
    </citation>
    <scope>NUCLEOTIDE SEQUENCE</scope>
    <source>
        <strain evidence="1">NY0171</strain>
    </source>
</reference>
<protein>
    <submittedName>
        <fullName evidence="1">Uncharacterized protein</fullName>
    </submittedName>
</protein>
<name>A0ABQ5KI22_9EUKA</name>
<accession>A0ABQ5KI22</accession>
<sequence>MTKDSAKVTSVITAEMAPKMPRLEDLTSTKWSEFMNDFDHYRTLGGLKEWPEMVDITVLGIIRDLEGVSELRTTASRKKAKTMVDKIFGASSTLNLYDELRQLSMNRELAMDALMRFIKEFKAVRSRAEKLGEDKPIVELFIAGLYTGRLRECVRA</sequence>
<dbReference type="Proteomes" id="UP001057375">
    <property type="component" value="Unassembled WGS sequence"/>
</dbReference>
<proteinExistence type="predicted"/>
<dbReference type="EMBL" id="BQXS01009949">
    <property type="protein sequence ID" value="GKT32172.1"/>
    <property type="molecule type" value="Genomic_DNA"/>
</dbReference>